<feature type="transmembrane region" description="Helical" evidence="2">
    <location>
        <begin position="44"/>
        <end position="70"/>
    </location>
</feature>
<dbReference type="Proteomes" id="UP000823858">
    <property type="component" value="Unassembled WGS sequence"/>
</dbReference>
<evidence type="ECO:0000313" key="4">
    <source>
        <dbReference type="Proteomes" id="UP000823858"/>
    </source>
</evidence>
<gene>
    <name evidence="3" type="ORF">H9751_02555</name>
</gene>
<keyword evidence="2" id="KW-0812">Transmembrane</keyword>
<keyword evidence="2" id="KW-1133">Transmembrane helix</keyword>
<proteinExistence type="predicted"/>
<keyword evidence="2" id="KW-0472">Membrane</keyword>
<name>A0A9D2QE95_9CORY</name>
<dbReference type="EMBL" id="DWVP01000004">
    <property type="protein sequence ID" value="HJC84427.1"/>
    <property type="molecule type" value="Genomic_DNA"/>
</dbReference>
<protein>
    <submittedName>
        <fullName evidence="3">Uncharacterized protein</fullName>
    </submittedName>
</protein>
<evidence type="ECO:0000313" key="3">
    <source>
        <dbReference type="EMBL" id="HJC84427.1"/>
    </source>
</evidence>
<organism evidence="3 4">
    <name type="scientific">Candidatus Corynebacterium faecigallinarum</name>
    <dbReference type="NCBI Taxonomy" id="2838528"/>
    <lineage>
        <taxon>Bacteria</taxon>
        <taxon>Bacillati</taxon>
        <taxon>Actinomycetota</taxon>
        <taxon>Actinomycetes</taxon>
        <taxon>Mycobacteriales</taxon>
        <taxon>Corynebacteriaceae</taxon>
        <taxon>Corynebacterium</taxon>
    </lineage>
</organism>
<evidence type="ECO:0000256" key="1">
    <source>
        <dbReference type="SAM" id="MobiDB-lite"/>
    </source>
</evidence>
<reference evidence="3" key="1">
    <citation type="journal article" date="2021" name="PeerJ">
        <title>Extensive microbial diversity within the chicken gut microbiome revealed by metagenomics and culture.</title>
        <authorList>
            <person name="Gilroy R."/>
            <person name="Ravi A."/>
            <person name="Getino M."/>
            <person name="Pursley I."/>
            <person name="Horton D.L."/>
            <person name="Alikhan N.F."/>
            <person name="Baker D."/>
            <person name="Gharbi K."/>
            <person name="Hall N."/>
            <person name="Watson M."/>
            <person name="Adriaenssens E.M."/>
            <person name="Foster-Nyarko E."/>
            <person name="Jarju S."/>
            <person name="Secka A."/>
            <person name="Antonio M."/>
            <person name="Oren A."/>
            <person name="Chaudhuri R.R."/>
            <person name="La Ragione R."/>
            <person name="Hildebrand F."/>
            <person name="Pallen M.J."/>
        </authorList>
    </citation>
    <scope>NUCLEOTIDE SEQUENCE</scope>
    <source>
        <strain evidence="3">ChiHjej13B12-4958</strain>
    </source>
</reference>
<feature type="region of interest" description="Disordered" evidence="1">
    <location>
        <begin position="1"/>
        <end position="25"/>
    </location>
</feature>
<comment type="caution">
    <text evidence="3">The sequence shown here is derived from an EMBL/GenBank/DDBJ whole genome shotgun (WGS) entry which is preliminary data.</text>
</comment>
<evidence type="ECO:0000256" key="2">
    <source>
        <dbReference type="SAM" id="Phobius"/>
    </source>
</evidence>
<reference evidence="3" key="2">
    <citation type="submission" date="2021-04" db="EMBL/GenBank/DDBJ databases">
        <authorList>
            <person name="Gilroy R."/>
        </authorList>
    </citation>
    <scope>NUCLEOTIDE SEQUENCE</scope>
    <source>
        <strain evidence="3">ChiHjej13B12-4958</strain>
    </source>
</reference>
<dbReference type="AlphaFoldDB" id="A0A9D2QE95"/>
<feature type="transmembrane region" description="Helical" evidence="2">
    <location>
        <begin position="76"/>
        <end position="95"/>
    </location>
</feature>
<sequence length="108" mass="11644">MTDRTDNTQPDPTPHHPDSDGIPDQVTLEDTVVTPLDRRDPYRFFWLVCQVALWISAVAATIAIIIGAIVDSDNSLLAGIAFLIISMLSIIGILLSRIGSDLKGAGVM</sequence>
<accession>A0A9D2QE95</accession>